<comment type="caution">
    <text evidence="2">The sequence shown here is derived from an EMBL/GenBank/DDBJ whole genome shotgun (WGS) entry which is preliminary data.</text>
</comment>
<gene>
    <name evidence="2" type="ORF">SAMN06296065_103183</name>
</gene>
<feature type="transmembrane region" description="Helical" evidence="1">
    <location>
        <begin position="192"/>
        <end position="211"/>
    </location>
</feature>
<dbReference type="Proteomes" id="UP001157910">
    <property type="component" value="Unassembled WGS sequence"/>
</dbReference>
<keyword evidence="2" id="KW-0645">Protease</keyword>
<feature type="transmembrane region" description="Helical" evidence="1">
    <location>
        <begin position="135"/>
        <end position="155"/>
    </location>
</feature>
<keyword evidence="1" id="KW-1133">Transmembrane helix</keyword>
<protein>
    <submittedName>
        <fullName evidence="2">CAAX protease self-immunity</fullName>
    </submittedName>
</protein>
<sequence>MTTTQSDPSPRTAPAVLPQLARFLARPQVLTPIGLRSGSGWRILASVTALHLAGMLLLILPLLTLWQKTQDLPLPDAFGKVPSHWLLPLTILAAPVLEESIFRGWQTGRPRALWLLGCFAALVAIAALAPGLDPVVLIATIGVMAAAAGVGWFRLRKRKDAPKVYRAAYPIVFWVVALAFAAVHLMNYPSASLLSLPMVLPQLWAALLLGFTRQRVGLVAAMLQHGAANAASMALALAGN</sequence>
<keyword evidence="3" id="KW-1185">Reference proteome</keyword>
<keyword evidence="1" id="KW-0472">Membrane</keyword>
<dbReference type="GO" id="GO:0006508">
    <property type="term" value="P:proteolysis"/>
    <property type="evidence" value="ECO:0007669"/>
    <property type="project" value="UniProtKB-KW"/>
</dbReference>
<keyword evidence="1" id="KW-0812">Transmembrane</keyword>
<organism evidence="2 3">
    <name type="scientific">Novosphingobium panipatense</name>
    <dbReference type="NCBI Taxonomy" id="428991"/>
    <lineage>
        <taxon>Bacteria</taxon>
        <taxon>Pseudomonadati</taxon>
        <taxon>Pseudomonadota</taxon>
        <taxon>Alphaproteobacteria</taxon>
        <taxon>Sphingomonadales</taxon>
        <taxon>Sphingomonadaceae</taxon>
        <taxon>Novosphingobium</taxon>
    </lineage>
</organism>
<reference evidence="2 3" key="1">
    <citation type="submission" date="2017-05" db="EMBL/GenBank/DDBJ databases">
        <authorList>
            <person name="Varghese N."/>
            <person name="Submissions S."/>
        </authorList>
    </citation>
    <scope>NUCLEOTIDE SEQUENCE [LARGE SCALE GENOMIC DNA]</scope>
    <source>
        <strain evidence="2 3">SM16</strain>
    </source>
</reference>
<keyword evidence="2" id="KW-0378">Hydrolase</keyword>
<name>A0ABY1QAD6_9SPHN</name>
<accession>A0ABY1QAD6</accession>
<feature type="transmembrane region" description="Helical" evidence="1">
    <location>
        <begin position="112"/>
        <end position="129"/>
    </location>
</feature>
<dbReference type="RefSeq" id="WP_283405621.1">
    <property type="nucleotide sequence ID" value="NZ_FXUI01000003.1"/>
</dbReference>
<feature type="transmembrane region" description="Helical" evidence="1">
    <location>
        <begin position="85"/>
        <end position="105"/>
    </location>
</feature>
<feature type="transmembrane region" description="Helical" evidence="1">
    <location>
        <begin position="43"/>
        <end position="65"/>
    </location>
</feature>
<feature type="transmembrane region" description="Helical" evidence="1">
    <location>
        <begin position="167"/>
        <end position="186"/>
    </location>
</feature>
<evidence type="ECO:0000256" key="1">
    <source>
        <dbReference type="SAM" id="Phobius"/>
    </source>
</evidence>
<dbReference type="EMBL" id="FXUI01000003">
    <property type="protein sequence ID" value="SMP61006.1"/>
    <property type="molecule type" value="Genomic_DNA"/>
</dbReference>
<proteinExistence type="predicted"/>
<evidence type="ECO:0000313" key="3">
    <source>
        <dbReference type="Proteomes" id="UP001157910"/>
    </source>
</evidence>
<dbReference type="GO" id="GO:0008233">
    <property type="term" value="F:peptidase activity"/>
    <property type="evidence" value="ECO:0007669"/>
    <property type="project" value="UniProtKB-KW"/>
</dbReference>
<evidence type="ECO:0000313" key="2">
    <source>
        <dbReference type="EMBL" id="SMP61006.1"/>
    </source>
</evidence>